<protein>
    <submittedName>
        <fullName evidence="2">Uncharacterized protein</fullName>
    </submittedName>
</protein>
<evidence type="ECO:0000256" key="1">
    <source>
        <dbReference type="SAM" id="MobiDB-lite"/>
    </source>
</evidence>
<feature type="compositionally biased region" description="Basic and acidic residues" evidence="1">
    <location>
        <begin position="58"/>
        <end position="68"/>
    </location>
</feature>
<name>A0AAV2MYD1_9HYME</name>
<comment type="caution">
    <text evidence="2">The sequence shown here is derived from an EMBL/GenBank/DDBJ whole genome shotgun (WGS) entry which is preliminary data.</text>
</comment>
<keyword evidence="3" id="KW-1185">Reference proteome</keyword>
<feature type="region of interest" description="Disordered" evidence="1">
    <location>
        <begin position="55"/>
        <end position="103"/>
    </location>
</feature>
<sequence length="103" mass="11427">MLRVEVSIERISAEISDKAAILSELDTAANSAIAEFVSNNPGDKNWQGTIRAERARRRGEAGRSREGPTRTSGQLIDSNMMKMDKELGNNLLPQKDSDPQWRA</sequence>
<evidence type="ECO:0000313" key="3">
    <source>
        <dbReference type="Proteomes" id="UP001497644"/>
    </source>
</evidence>
<accession>A0AAV2MYD1</accession>
<dbReference type="Proteomes" id="UP001497644">
    <property type="component" value="Unassembled WGS sequence"/>
</dbReference>
<evidence type="ECO:0000313" key="2">
    <source>
        <dbReference type="EMBL" id="CAL1672303.1"/>
    </source>
</evidence>
<dbReference type="AlphaFoldDB" id="A0AAV2MYD1"/>
<proteinExistence type="predicted"/>
<organism evidence="2 3">
    <name type="scientific">Lasius platythorax</name>
    <dbReference type="NCBI Taxonomy" id="488582"/>
    <lineage>
        <taxon>Eukaryota</taxon>
        <taxon>Metazoa</taxon>
        <taxon>Ecdysozoa</taxon>
        <taxon>Arthropoda</taxon>
        <taxon>Hexapoda</taxon>
        <taxon>Insecta</taxon>
        <taxon>Pterygota</taxon>
        <taxon>Neoptera</taxon>
        <taxon>Endopterygota</taxon>
        <taxon>Hymenoptera</taxon>
        <taxon>Apocrita</taxon>
        <taxon>Aculeata</taxon>
        <taxon>Formicoidea</taxon>
        <taxon>Formicidae</taxon>
        <taxon>Formicinae</taxon>
        <taxon>Lasius</taxon>
        <taxon>Lasius</taxon>
    </lineage>
</organism>
<dbReference type="EMBL" id="CAXIPU020000479">
    <property type="protein sequence ID" value="CAL1672303.1"/>
    <property type="molecule type" value="Genomic_DNA"/>
</dbReference>
<reference evidence="2" key="1">
    <citation type="submission" date="2024-04" db="EMBL/GenBank/DDBJ databases">
        <authorList>
            <consortium name="Molecular Ecology Group"/>
        </authorList>
    </citation>
    <scope>NUCLEOTIDE SEQUENCE</scope>
</reference>
<gene>
    <name evidence="2" type="ORF">LPLAT_LOCUS6973</name>
</gene>